<evidence type="ECO:0000313" key="3">
    <source>
        <dbReference type="Proteomes" id="UP001201980"/>
    </source>
</evidence>
<accession>A0AAD5WQC0</accession>
<gene>
    <name evidence="2" type="ORF">MKZ38_005315</name>
</gene>
<feature type="region of interest" description="Disordered" evidence="1">
    <location>
        <begin position="131"/>
        <end position="165"/>
    </location>
</feature>
<protein>
    <submittedName>
        <fullName evidence="2">Uncharacterized protein</fullName>
    </submittedName>
</protein>
<comment type="caution">
    <text evidence="2">The sequence shown here is derived from an EMBL/GenBank/DDBJ whole genome shotgun (WGS) entry which is preliminary data.</text>
</comment>
<dbReference type="Proteomes" id="UP001201980">
    <property type="component" value="Unassembled WGS sequence"/>
</dbReference>
<organism evidence="2 3">
    <name type="scientific">Zalerion maritima</name>
    <dbReference type="NCBI Taxonomy" id="339359"/>
    <lineage>
        <taxon>Eukaryota</taxon>
        <taxon>Fungi</taxon>
        <taxon>Dikarya</taxon>
        <taxon>Ascomycota</taxon>
        <taxon>Pezizomycotina</taxon>
        <taxon>Sordariomycetes</taxon>
        <taxon>Lulworthiomycetidae</taxon>
        <taxon>Lulworthiales</taxon>
        <taxon>Lulworthiaceae</taxon>
        <taxon>Zalerion</taxon>
    </lineage>
</organism>
<evidence type="ECO:0000256" key="1">
    <source>
        <dbReference type="SAM" id="MobiDB-lite"/>
    </source>
</evidence>
<keyword evidence="3" id="KW-1185">Reference proteome</keyword>
<proteinExistence type="predicted"/>
<dbReference type="EMBL" id="JAKWBI020000319">
    <property type="protein sequence ID" value="KAJ2896663.1"/>
    <property type="molecule type" value="Genomic_DNA"/>
</dbReference>
<sequence>MWKAWKWPTTRAFHEYSTLLWVQHEHGQLRHVVGGMYLLGKWVLARDASLEGKSNQNSLQRVRSQLAPPGVTSSDMVETQPKGWKTAGKAAWGGTTPPAPTVSGGVFFGSNHSQGGMILILADRQWTHDHPTRDCSVHSGLSGDKRKPTVPGVSSHAPSQPISEGGAAGVQLANQWLNMKQTRCPEKTSFSSRAGRACPIEA</sequence>
<name>A0AAD5WQC0_9PEZI</name>
<reference evidence="2" key="1">
    <citation type="submission" date="2022-07" db="EMBL/GenBank/DDBJ databases">
        <title>Draft genome sequence of Zalerion maritima ATCC 34329, a (micro)plastics degrading marine fungus.</title>
        <authorList>
            <person name="Paco A."/>
            <person name="Goncalves M.F.M."/>
            <person name="Rocha-Santos T.A.P."/>
            <person name="Alves A."/>
        </authorList>
    </citation>
    <scope>NUCLEOTIDE SEQUENCE</scope>
    <source>
        <strain evidence="2">ATCC 34329</strain>
    </source>
</reference>
<evidence type="ECO:0000313" key="2">
    <source>
        <dbReference type="EMBL" id="KAJ2896663.1"/>
    </source>
</evidence>
<dbReference type="AlphaFoldDB" id="A0AAD5WQC0"/>